<dbReference type="SUPFAM" id="SSF46785">
    <property type="entry name" value="Winged helix' DNA-binding domain"/>
    <property type="match status" value="1"/>
</dbReference>
<evidence type="ECO:0000259" key="4">
    <source>
        <dbReference type="PROSITE" id="PS51118"/>
    </source>
</evidence>
<gene>
    <name evidence="5" type="ORF">C8E83_3683</name>
</gene>
<keyword evidence="1" id="KW-0805">Transcription regulation</keyword>
<proteinExistence type="predicted"/>
<dbReference type="RefSeq" id="WP_121371471.1">
    <property type="nucleotide sequence ID" value="NZ_RBKS01000001.1"/>
</dbReference>
<dbReference type="AlphaFoldDB" id="A0A495IMW1"/>
<keyword evidence="2" id="KW-0238">DNA-binding</keyword>
<keyword evidence="3" id="KW-0804">Transcription</keyword>
<protein>
    <submittedName>
        <fullName evidence="5">HxlR family transcriptional regulator</fullName>
    </submittedName>
</protein>
<dbReference type="EMBL" id="RBKS01000001">
    <property type="protein sequence ID" value="RKR76506.1"/>
    <property type="molecule type" value="Genomic_DNA"/>
</dbReference>
<dbReference type="InterPro" id="IPR002577">
    <property type="entry name" value="HTH_HxlR"/>
</dbReference>
<organism evidence="5 6">
    <name type="scientific">Frondihabitans australicus</name>
    <dbReference type="NCBI Taxonomy" id="386892"/>
    <lineage>
        <taxon>Bacteria</taxon>
        <taxon>Bacillati</taxon>
        <taxon>Actinomycetota</taxon>
        <taxon>Actinomycetes</taxon>
        <taxon>Micrococcales</taxon>
        <taxon>Microbacteriaceae</taxon>
        <taxon>Frondihabitans</taxon>
    </lineage>
</organism>
<keyword evidence="6" id="KW-1185">Reference proteome</keyword>
<dbReference type="PANTHER" id="PTHR33204">
    <property type="entry name" value="TRANSCRIPTIONAL REGULATOR, MARR FAMILY"/>
    <property type="match status" value="1"/>
</dbReference>
<feature type="domain" description="HTH hxlR-type" evidence="4">
    <location>
        <begin position="15"/>
        <end position="115"/>
    </location>
</feature>
<evidence type="ECO:0000256" key="3">
    <source>
        <dbReference type="ARBA" id="ARBA00023163"/>
    </source>
</evidence>
<dbReference type="Proteomes" id="UP000280008">
    <property type="component" value="Unassembled WGS sequence"/>
</dbReference>
<name>A0A495IMW1_9MICO</name>
<dbReference type="InterPro" id="IPR036390">
    <property type="entry name" value="WH_DNA-bd_sf"/>
</dbReference>
<dbReference type="OrthoDB" id="9792527at2"/>
<dbReference type="PROSITE" id="PS51118">
    <property type="entry name" value="HTH_HXLR"/>
    <property type="match status" value="1"/>
</dbReference>
<dbReference type="GO" id="GO:0003677">
    <property type="term" value="F:DNA binding"/>
    <property type="evidence" value="ECO:0007669"/>
    <property type="project" value="UniProtKB-KW"/>
</dbReference>
<dbReference type="Pfam" id="PF01638">
    <property type="entry name" value="HxlR"/>
    <property type="match status" value="1"/>
</dbReference>
<sequence length="155" mass="17013">MSPRVPAVTENTPLCSIERSVDVLSDRWSFLVLRNTIHYGQTRFGEIQKSLGIASNVLSSRLDALVDAGILTRVDYQEPGARRRERYEPTPAGADLRVVLAALQQWGDEHLPRTDGPTMLRRGRTGGPIGVGFVDEAGRQVPADEVRIVPSRPAA</sequence>
<dbReference type="InterPro" id="IPR036388">
    <property type="entry name" value="WH-like_DNA-bd_sf"/>
</dbReference>
<comment type="caution">
    <text evidence="5">The sequence shown here is derived from an EMBL/GenBank/DDBJ whole genome shotgun (WGS) entry which is preliminary data.</text>
</comment>
<reference evidence="5 6" key="1">
    <citation type="submission" date="2018-10" db="EMBL/GenBank/DDBJ databases">
        <title>Sequencing the genomes of 1000 actinobacteria strains.</title>
        <authorList>
            <person name="Klenk H.-P."/>
        </authorList>
    </citation>
    <scope>NUCLEOTIDE SEQUENCE [LARGE SCALE GENOMIC DNA]</scope>
    <source>
        <strain evidence="5 6">DSM 17894</strain>
    </source>
</reference>
<dbReference type="Gene3D" id="1.10.10.10">
    <property type="entry name" value="Winged helix-like DNA-binding domain superfamily/Winged helix DNA-binding domain"/>
    <property type="match status" value="1"/>
</dbReference>
<evidence type="ECO:0000313" key="5">
    <source>
        <dbReference type="EMBL" id="RKR76506.1"/>
    </source>
</evidence>
<accession>A0A495IMW1</accession>
<dbReference type="PANTHER" id="PTHR33204:SF18">
    <property type="entry name" value="TRANSCRIPTIONAL REGULATORY PROTEIN"/>
    <property type="match status" value="1"/>
</dbReference>
<evidence type="ECO:0000256" key="1">
    <source>
        <dbReference type="ARBA" id="ARBA00023015"/>
    </source>
</evidence>
<evidence type="ECO:0000313" key="6">
    <source>
        <dbReference type="Proteomes" id="UP000280008"/>
    </source>
</evidence>
<evidence type="ECO:0000256" key="2">
    <source>
        <dbReference type="ARBA" id="ARBA00023125"/>
    </source>
</evidence>